<protein>
    <submittedName>
        <fullName evidence="2">Uncharacterized protein</fullName>
    </submittedName>
</protein>
<feature type="compositionally biased region" description="Pro residues" evidence="1">
    <location>
        <begin position="1"/>
        <end position="18"/>
    </location>
</feature>
<gene>
    <name evidence="2" type="ORF">GA0074694_0020</name>
    <name evidence="3" type="ORF">GA0074694_3079</name>
</gene>
<dbReference type="RefSeq" id="WP_141713930.1">
    <property type="nucleotide sequence ID" value="NZ_FMHU01000001.1"/>
</dbReference>
<dbReference type="STRING" id="47866.GA0074694_0020"/>
<evidence type="ECO:0000313" key="4">
    <source>
        <dbReference type="Proteomes" id="UP000198906"/>
    </source>
</evidence>
<keyword evidence="4" id="KW-1185">Reference proteome</keyword>
<feature type="region of interest" description="Disordered" evidence="1">
    <location>
        <begin position="1"/>
        <end position="25"/>
    </location>
</feature>
<dbReference type="EMBL" id="FMHU01000002">
    <property type="protein sequence ID" value="SCL21588.1"/>
    <property type="molecule type" value="Genomic_DNA"/>
</dbReference>
<evidence type="ECO:0000313" key="3">
    <source>
        <dbReference type="EMBL" id="SCL21588.1"/>
    </source>
</evidence>
<sequence length="67" mass="6929">MTQPPPTYPQTPSAPGPKTPKYAHPLVTPLDPASPEGQAAAEALSAVLADIQVAIWRRKAAAQQSAA</sequence>
<evidence type="ECO:0000256" key="1">
    <source>
        <dbReference type="SAM" id="MobiDB-lite"/>
    </source>
</evidence>
<reference evidence="2" key="2">
    <citation type="submission" date="2016-06" db="EMBL/GenBank/DDBJ databases">
        <authorList>
            <person name="Kjaerup R.B."/>
            <person name="Dalgaard T.S."/>
            <person name="Juul-Madsen H.R."/>
        </authorList>
    </citation>
    <scope>NUCLEOTIDE SEQUENCE [LARGE SCALE GENOMIC DNA]</scope>
    <source>
        <strain evidence="2">DSM 46123</strain>
    </source>
</reference>
<dbReference type="Proteomes" id="UP000198906">
    <property type="component" value="Unassembled WGS sequence"/>
</dbReference>
<organism evidence="2 4">
    <name type="scientific">Micromonospora inyonensis</name>
    <dbReference type="NCBI Taxonomy" id="47866"/>
    <lineage>
        <taxon>Bacteria</taxon>
        <taxon>Bacillati</taxon>
        <taxon>Actinomycetota</taxon>
        <taxon>Actinomycetes</taxon>
        <taxon>Micromonosporales</taxon>
        <taxon>Micromonosporaceae</taxon>
        <taxon>Micromonospora</taxon>
    </lineage>
</organism>
<dbReference type="EMBL" id="FMHU01000001">
    <property type="protein sequence ID" value="SCL12832.1"/>
    <property type="molecule type" value="Genomic_DNA"/>
</dbReference>
<evidence type="ECO:0000313" key="2">
    <source>
        <dbReference type="EMBL" id="SCL12832.1"/>
    </source>
</evidence>
<accession>A0A1C6R7C6</accession>
<reference evidence="4" key="1">
    <citation type="submission" date="2016-06" db="EMBL/GenBank/DDBJ databases">
        <authorList>
            <person name="Varghese N."/>
        </authorList>
    </citation>
    <scope>NUCLEOTIDE SEQUENCE [LARGE SCALE GENOMIC DNA]</scope>
    <source>
        <strain evidence="4">DSM 46123</strain>
    </source>
</reference>
<dbReference type="AlphaFoldDB" id="A0A1C6R7C6"/>
<name>A0A1C6R7C6_9ACTN</name>
<proteinExistence type="predicted"/>